<keyword evidence="2" id="KW-1185">Reference proteome</keyword>
<name>A0ACB9XHS4_CHAAC</name>
<protein>
    <submittedName>
        <fullName evidence="1">Uncharacterized protein</fullName>
    </submittedName>
</protein>
<organism evidence="1 2">
    <name type="scientific">Chaenocephalus aceratus</name>
    <name type="common">Blackfin icefish</name>
    <name type="synonym">Chaenichthys aceratus</name>
    <dbReference type="NCBI Taxonomy" id="36190"/>
    <lineage>
        <taxon>Eukaryota</taxon>
        <taxon>Metazoa</taxon>
        <taxon>Chordata</taxon>
        <taxon>Craniata</taxon>
        <taxon>Vertebrata</taxon>
        <taxon>Euteleostomi</taxon>
        <taxon>Actinopterygii</taxon>
        <taxon>Neopterygii</taxon>
        <taxon>Teleostei</taxon>
        <taxon>Neoteleostei</taxon>
        <taxon>Acanthomorphata</taxon>
        <taxon>Eupercaria</taxon>
        <taxon>Perciformes</taxon>
        <taxon>Notothenioidei</taxon>
        <taxon>Channichthyidae</taxon>
        <taxon>Chaenocephalus</taxon>
    </lineage>
</organism>
<evidence type="ECO:0000313" key="1">
    <source>
        <dbReference type="EMBL" id="KAI4825980.1"/>
    </source>
</evidence>
<sequence>MNGVILIRAESSVAVQTDPDNDIKLQSLSMIRPTSAGAACGPFCVPRCAYYKYMGILVDIKGFTEEASNALLRQADREDGGLVAMMVGVVLNTESL</sequence>
<comment type="caution">
    <text evidence="1">The sequence shown here is derived from an EMBL/GenBank/DDBJ whole genome shotgun (WGS) entry which is preliminary data.</text>
</comment>
<dbReference type="Proteomes" id="UP001057452">
    <property type="component" value="Chromosome 6"/>
</dbReference>
<evidence type="ECO:0000313" key="2">
    <source>
        <dbReference type="Proteomes" id="UP001057452"/>
    </source>
</evidence>
<reference evidence="1" key="1">
    <citation type="submission" date="2022-05" db="EMBL/GenBank/DDBJ databases">
        <title>Chromosome-level genome of Chaenocephalus aceratus.</title>
        <authorList>
            <person name="Park H."/>
        </authorList>
    </citation>
    <scope>NUCLEOTIDE SEQUENCE</scope>
    <source>
        <strain evidence="1">KU_202001</strain>
    </source>
</reference>
<accession>A0ACB9XHS4</accession>
<gene>
    <name evidence="1" type="ORF">KUCAC02_021639</name>
</gene>
<dbReference type="EMBL" id="CM043790">
    <property type="protein sequence ID" value="KAI4825980.1"/>
    <property type="molecule type" value="Genomic_DNA"/>
</dbReference>
<proteinExistence type="predicted"/>